<sequence length="96" mass="10743">MEELGIGLPFNPMVREITEMDFPALFVSQMFHKSYIEVNEEGIEAAACTAAITIPYCASYQVASFVADCPFMFMIREETSNIVFFVGTVLNPLMES</sequence>
<name>A0ACC1BID4_9ROSI</name>
<comment type="caution">
    <text evidence="1">The sequence shown here is derived from an EMBL/GenBank/DDBJ whole genome shotgun (WGS) entry which is preliminary data.</text>
</comment>
<reference evidence="2" key="1">
    <citation type="journal article" date="2023" name="G3 (Bethesda)">
        <title>Genome assembly and association tests identify interacting loci associated with vigor, precocity, and sex in interspecific pistachio rootstocks.</title>
        <authorList>
            <person name="Palmer W."/>
            <person name="Jacygrad E."/>
            <person name="Sagayaradj S."/>
            <person name="Cavanaugh K."/>
            <person name="Han R."/>
            <person name="Bertier L."/>
            <person name="Beede B."/>
            <person name="Kafkas S."/>
            <person name="Golino D."/>
            <person name="Preece J."/>
            <person name="Michelmore R."/>
        </authorList>
    </citation>
    <scope>NUCLEOTIDE SEQUENCE [LARGE SCALE GENOMIC DNA]</scope>
</reference>
<gene>
    <name evidence="1" type="ORF">Patl1_21614</name>
</gene>
<evidence type="ECO:0000313" key="1">
    <source>
        <dbReference type="EMBL" id="KAJ0098741.1"/>
    </source>
</evidence>
<organism evidence="1 2">
    <name type="scientific">Pistacia atlantica</name>
    <dbReference type="NCBI Taxonomy" id="434234"/>
    <lineage>
        <taxon>Eukaryota</taxon>
        <taxon>Viridiplantae</taxon>
        <taxon>Streptophyta</taxon>
        <taxon>Embryophyta</taxon>
        <taxon>Tracheophyta</taxon>
        <taxon>Spermatophyta</taxon>
        <taxon>Magnoliopsida</taxon>
        <taxon>eudicotyledons</taxon>
        <taxon>Gunneridae</taxon>
        <taxon>Pentapetalae</taxon>
        <taxon>rosids</taxon>
        <taxon>malvids</taxon>
        <taxon>Sapindales</taxon>
        <taxon>Anacardiaceae</taxon>
        <taxon>Pistacia</taxon>
    </lineage>
</organism>
<accession>A0ACC1BID4</accession>
<protein>
    <submittedName>
        <fullName evidence="1">Uncharacterized protein</fullName>
    </submittedName>
</protein>
<evidence type="ECO:0000313" key="2">
    <source>
        <dbReference type="Proteomes" id="UP001164250"/>
    </source>
</evidence>
<dbReference type="Proteomes" id="UP001164250">
    <property type="component" value="Chromosome 4"/>
</dbReference>
<dbReference type="EMBL" id="CM047900">
    <property type="protein sequence ID" value="KAJ0098741.1"/>
    <property type="molecule type" value="Genomic_DNA"/>
</dbReference>
<keyword evidence="2" id="KW-1185">Reference proteome</keyword>
<proteinExistence type="predicted"/>